<sequence length="613" mass="65766">MERLNDGYDFVIIGGGTAGLVVAARLTENPAVSVAVIEAGKNKLGDPLITGMSPHPMYGNKDYDWCIKSEPQTALNDRIVNLPRGKVLGGTSALNYLMAAFPTRIDLDNWERLGNKGWGFDDLRPYFRKFEHFSPPLVETATALQTSYLDPALHGQNGPIHTSIPKSYWPLTDAWTSTIDNLGVSPHKDSKAGIATGGHTTLALVDPSSSTRSYAATGYFQPNASRPNLFLMTDAHVTKINLKKDGLSAVATSVNLIVDGKETTVKANREVILCAGAFGSPQILELSGIGNSGILASYGIDVVVENDNVGENYQDHPLSFYSAEVAEGEDTMESLKEPAILQQAIQEYTESQTGFLASSLVSSAAFVPFKAICTTGGANASLEDQVAAIDGLVIPAAELVATGIDKQHELIRDGILNQNEPSCQYLLIHAGLPVNHSGSTSRLQVELPGKYITVVPCLMHPFSRGSVHICSKSPTVLPKVDPRWLSHPADLKVFCKHMLHAAKIFSTEPLSSRLKDGGKALQPGYYALTEDNVEEFVKNNTDTQHHPIGTCSMLPRASGGVVDADLIVYGTANLRVVDASVIPLQISANPTCTIYAMAEKAADMIKAKWGIAA</sequence>
<protein>
    <submittedName>
        <fullName evidence="1">Uncharacterized protein</fullName>
    </submittedName>
</protein>
<gene>
    <name evidence="1" type="ORF">NQ176_g1172</name>
</gene>
<comment type="caution">
    <text evidence="1">The sequence shown here is derived from an EMBL/GenBank/DDBJ whole genome shotgun (WGS) entry which is preliminary data.</text>
</comment>
<evidence type="ECO:0000313" key="2">
    <source>
        <dbReference type="Proteomes" id="UP001143910"/>
    </source>
</evidence>
<dbReference type="Proteomes" id="UP001143910">
    <property type="component" value="Unassembled WGS sequence"/>
</dbReference>
<keyword evidence="2" id="KW-1185">Reference proteome</keyword>
<dbReference type="EMBL" id="JANJQO010000059">
    <property type="protein sequence ID" value="KAJ2982759.1"/>
    <property type="molecule type" value="Genomic_DNA"/>
</dbReference>
<accession>A0ACC1NV19</accession>
<proteinExistence type="predicted"/>
<evidence type="ECO:0000313" key="1">
    <source>
        <dbReference type="EMBL" id="KAJ2982759.1"/>
    </source>
</evidence>
<name>A0ACC1NV19_9HYPO</name>
<reference evidence="1" key="1">
    <citation type="submission" date="2022-08" db="EMBL/GenBank/DDBJ databases">
        <title>Genome Sequence of Lecanicillium fungicola.</title>
        <authorList>
            <person name="Buettner E."/>
        </authorList>
    </citation>
    <scope>NUCLEOTIDE SEQUENCE</scope>
    <source>
        <strain evidence="1">Babe33</strain>
    </source>
</reference>
<organism evidence="1 2">
    <name type="scientific">Zarea fungicola</name>
    <dbReference type="NCBI Taxonomy" id="93591"/>
    <lineage>
        <taxon>Eukaryota</taxon>
        <taxon>Fungi</taxon>
        <taxon>Dikarya</taxon>
        <taxon>Ascomycota</taxon>
        <taxon>Pezizomycotina</taxon>
        <taxon>Sordariomycetes</taxon>
        <taxon>Hypocreomycetidae</taxon>
        <taxon>Hypocreales</taxon>
        <taxon>Cordycipitaceae</taxon>
        <taxon>Zarea</taxon>
    </lineage>
</organism>